<evidence type="ECO:0000313" key="7">
    <source>
        <dbReference type="Proteomes" id="UP000831786"/>
    </source>
</evidence>
<dbReference type="SUPFAM" id="SSF53697">
    <property type="entry name" value="SIS domain"/>
    <property type="match status" value="1"/>
</dbReference>
<dbReference type="PANTHER" id="PTHR30514">
    <property type="entry name" value="GLUCOKINASE"/>
    <property type="match status" value="1"/>
</dbReference>
<dbReference type="Pfam" id="PF01380">
    <property type="entry name" value="SIS"/>
    <property type="match status" value="1"/>
</dbReference>
<dbReference type="RefSeq" id="WP_244693979.1">
    <property type="nucleotide sequence ID" value="NZ_CP095044.1"/>
</dbReference>
<feature type="domain" description="HTH rpiR-type" evidence="4">
    <location>
        <begin position="5"/>
        <end position="81"/>
    </location>
</feature>
<keyword evidence="3" id="KW-0804">Transcription</keyword>
<dbReference type="InterPro" id="IPR047640">
    <property type="entry name" value="RpiR-like"/>
</dbReference>
<dbReference type="Gene3D" id="3.40.50.10490">
    <property type="entry name" value="Glucose-6-phosphate isomerase like protein, domain 1"/>
    <property type="match status" value="1"/>
</dbReference>
<gene>
    <name evidence="6" type="ORF">MUN78_03185</name>
</gene>
<dbReference type="Proteomes" id="UP000831786">
    <property type="component" value="Chromosome"/>
</dbReference>
<dbReference type="Gene3D" id="1.10.10.10">
    <property type="entry name" value="Winged helix-like DNA-binding domain superfamily/Winged helix DNA-binding domain"/>
    <property type="match status" value="1"/>
</dbReference>
<dbReference type="InterPro" id="IPR001347">
    <property type="entry name" value="SIS_dom"/>
</dbReference>
<dbReference type="SUPFAM" id="SSF46689">
    <property type="entry name" value="Homeodomain-like"/>
    <property type="match status" value="1"/>
</dbReference>
<dbReference type="InterPro" id="IPR035472">
    <property type="entry name" value="RpiR-like_SIS"/>
</dbReference>
<keyword evidence="1" id="KW-0805">Transcription regulation</keyword>
<dbReference type="PROSITE" id="PS51464">
    <property type="entry name" value="SIS"/>
    <property type="match status" value="1"/>
</dbReference>
<dbReference type="InterPro" id="IPR046348">
    <property type="entry name" value="SIS_dom_sf"/>
</dbReference>
<accession>A0ABY4FRC4</accession>
<dbReference type="PANTHER" id="PTHR30514:SF1">
    <property type="entry name" value="HTH-TYPE TRANSCRIPTIONAL REGULATOR HEXR-RELATED"/>
    <property type="match status" value="1"/>
</dbReference>
<reference evidence="6 7" key="1">
    <citation type="submission" date="2022-04" db="EMBL/GenBank/DDBJ databases">
        <title>Leucobacter sp. isolated from rhizosphere of garlic.</title>
        <authorList>
            <person name="Won M."/>
            <person name="Lee C.-M."/>
            <person name="Woen H.-Y."/>
            <person name="Kwon S.-W."/>
        </authorList>
    </citation>
    <scope>NUCLEOTIDE SEQUENCE [LARGE SCALE GENOMIC DNA]</scope>
    <source>
        <strain evidence="6 7">H21R-40</strain>
    </source>
</reference>
<dbReference type="EMBL" id="CP095045">
    <property type="protein sequence ID" value="UOQ58843.1"/>
    <property type="molecule type" value="Genomic_DNA"/>
</dbReference>
<protein>
    <submittedName>
        <fullName evidence="6">MurR/RpiR family transcriptional regulator</fullName>
    </submittedName>
</protein>
<sequence>MANDTNLLHRVSHASGSLSPALQRVAEVILASPEQTQASSLSELAARAGVADSTVSRFIRELGMDGFNQLRLGIAQAIYSRGPDLDELGPQHVYEGVLRDDPVEQVLGKVAYSSMESLRRTAELVSPDAIAQIIELIHDASVVQFSAMGASATAAESAIMRFVRAGKRCQFFRDQTVQSMGAASLEAGDVLIAISDSGESDPIVSSADIARLHGAATVAITSNVSSSLAQVCDLVLPTASSSASSAVYGESVTAKWGQLLVVDALYASYATRFYDETAVYLEEGYRSVIRPSRTGGLAAGHAG</sequence>
<dbReference type="InterPro" id="IPR009057">
    <property type="entry name" value="Homeodomain-like_sf"/>
</dbReference>
<dbReference type="CDD" id="cd05013">
    <property type="entry name" value="SIS_RpiR"/>
    <property type="match status" value="1"/>
</dbReference>
<evidence type="ECO:0000313" key="6">
    <source>
        <dbReference type="EMBL" id="UOQ58843.1"/>
    </source>
</evidence>
<dbReference type="Pfam" id="PF01418">
    <property type="entry name" value="HTH_6"/>
    <property type="match status" value="1"/>
</dbReference>
<dbReference type="InterPro" id="IPR000281">
    <property type="entry name" value="HTH_RpiR"/>
</dbReference>
<organism evidence="6 7">
    <name type="scientific">Leucobacter allii</name>
    <dbReference type="NCBI Taxonomy" id="2932247"/>
    <lineage>
        <taxon>Bacteria</taxon>
        <taxon>Bacillati</taxon>
        <taxon>Actinomycetota</taxon>
        <taxon>Actinomycetes</taxon>
        <taxon>Micrococcales</taxon>
        <taxon>Microbacteriaceae</taxon>
        <taxon>Leucobacter</taxon>
    </lineage>
</organism>
<evidence type="ECO:0000259" key="5">
    <source>
        <dbReference type="PROSITE" id="PS51464"/>
    </source>
</evidence>
<evidence type="ECO:0000256" key="3">
    <source>
        <dbReference type="ARBA" id="ARBA00023163"/>
    </source>
</evidence>
<feature type="domain" description="SIS" evidence="5">
    <location>
        <begin position="133"/>
        <end position="275"/>
    </location>
</feature>
<proteinExistence type="predicted"/>
<evidence type="ECO:0000256" key="2">
    <source>
        <dbReference type="ARBA" id="ARBA00023125"/>
    </source>
</evidence>
<evidence type="ECO:0000259" key="4">
    <source>
        <dbReference type="PROSITE" id="PS51071"/>
    </source>
</evidence>
<keyword evidence="2" id="KW-0238">DNA-binding</keyword>
<dbReference type="PROSITE" id="PS51071">
    <property type="entry name" value="HTH_RPIR"/>
    <property type="match status" value="1"/>
</dbReference>
<dbReference type="InterPro" id="IPR036388">
    <property type="entry name" value="WH-like_DNA-bd_sf"/>
</dbReference>
<evidence type="ECO:0000256" key="1">
    <source>
        <dbReference type="ARBA" id="ARBA00023015"/>
    </source>
</evidence>
<keyword evidence="7" id="KW-1185">Reference proteome</keyword>
<name>A0ABY4FRC4_9MICO</name>